<evidence type="ECO:0000313" key="3">
    <source>
        <dbReference type="Proteomes" id="UP000187609"/>
    </source>
</evidence>
<dbReference type="Proteomes" id="UP000187609">
    <property type="component" value="Unassembled WGS sequence"/>
</dbReference>
<feature type="domain" description="BPL/LPL catalytic" evidence="1">
    <location>
        <begin position="24"/>
        <end position="89"/>
    </location>
</feature>
<proteinExistence type="predicted"/>
<dbReference type="Gene3D" id="3.30.930.10">
    <property type="entry name" value="Bira Bifunctional Protein, Domain 2"/>
    <property type="match status" value="1"/>
</dbReference>
<dbReference type="EMBL" id="MJEQ01010421">
    <property type="protein sequence ID" value="OIT19106.1"/>
    <property type="molecule type" value="Genomic_DNA"/>
</dbReference>
<evidence type="ECO:0000313" key="2">
    <source>
        <dbReference type="EMBL" id="OIT19106.1"/>
    </source>
</evidence>
<dbReference type="STRING" id="49451.A0A1J6JMV4"/>
<organism evidence="2 3">
    <name type="scientific">Nicotiana attenuata</name>
    <name type="common">Coyote tobacco</name>
    <dbReference type="NCBI Taxonomy" id="49451"/>
    <lineage>
        <taxon>Eukaryota</taxon>
        <taxon>Viridiplantae</taxon>
        <taxon>Streptophyta</taxon>
        <taxon>Embryophyta</taxon>
        <taxon>Tracheophyta</taxon>
        <taxon>Spermatophyta</taxon>
        <taxon>Magnoliopsida</taxon>
        <taxon>eudicotyledons</taxon>
        <taxon>Gunneridae</taxon>
        <taxon>Pentapetalae</taxon>
        <taxon>asterids</taxon>
        <taxon>lamiids</taxon>
        <taxon>Solanales</taxon>
        <taxon>Solanaceae</taxon>
        <taxon>Nicotianoideae</taxon>
        <taxon>Nicotianeae</taxon>
        <taxon>Nicotiana</taxon>
    </lineage>
</organism>
<name>A0A1J6JMV4_NICAT</name>
<dbReference type="Gramene" id="OIT19106">
    <property type="protein sequence ID" value="OIT19106"/>
    <property type="gene ID" value="A4A49_60278"/>
</dbReference>
<dbReference type="SUPFAM" id="SSF55681">
    <property type="entry name" value="Class II aaRS and biotin synthetases"/>
    <property type="match status" value="1"/>
</dbReference>
<gene>
    <name evidence="2" type="ORF">A4A49_60278</name>
</gene>
<evidence type="ECO:0000259" key="1">
    <source>
        <dbReference type="Pfam" id="PF21948"/>
    </source>
</evidence>
<dbReference type="AlphaFoldDB" id="A0A1J6JMV4"/>
<protein>
    <recommendedName>
        <fullName evidence="1">BPL/LPL catalytic domain-containing protein</fullName>
    </recommendedName>
</protein>
<dbReference type="InterPro" id="IPR045864">
    <property type="entry name" value="aa-tRNA-synth_II/BPL/LPL"/>
</dbReference>
<sequence length="112" mass="13009">MSYQFSPFFMLTIDARSYEYLIKPAELLEIGSLLQDKIPVVKRFIGGGTVIVDHRTIFISFICNKDVVPTVQPYLRPIMSWSNQLYSKVFQGVGDFSLRENDTFLLQDYFHC</sequence>
<keyword evidence="3" id="KW-1185">Reference proteome</keyword>
<dbReference type="PANTHER" id="PTHR43506:SF1">
    <property type="entry name" value="BPL_LPL CATALYTIC DOMAIN-CONTAINING PROTEIN"/>
    <property type="match status" value="1"/>
</dbReference>
<dbReference type="Pfam" id="PF21948">
    <property type="entry name" value="LplA-B_cat"/>
    <property type="match status" value="1"/>
</dbReference>
<accession>A0A1J6JMV4</accession>
<dbReference type="InterPro" id="IPR053264">
    <property type="entry name" value="Lipoate-ligase_2_inactive"/>
</dbReference>
<dbReference type="InterPro" id="IPR004143">
    <property type="entry name" value="BPL_LPL_catalytic"/>
</dbReference>
<reference evidence="2" key="1">
    <citation type="submission" date="2016-11" db="EMBL/GenBank/DDBJ databases">
        <title>The genome of Nicotiana attenuata.</title>
        <authorList>
            <person name="Xu S."/>
            <person name="Brockmoeller T."/>
            <person name="Gaquerel E."/>
            <person name="Navarro A."/>
            <person name="Kuhl H."/>
            <person name="Gase K."/>
            <person name="Ling Z."/>
            <person name="Zhou W."/>
            <person name="Kreitzer C."/>
            <person name="Stanke M."/>
            <person name="Tang H."/>
            <person name="Lyons E."/>
            <person name="Pandey P."/>
            <person name="Pandey S.P."/>
            <person name="Timmermann B."/>
            <person name="Baldwin I.T."/>
        </authorList>
    </citation>
    <scope>NUCLEOTIDE SEQUENCE [LARGE SCALE GENOMIC DNA]</scope>
    <source>
        <strain evidence="2">UT</strain>
    </source>
</reference>
<comment type="caution">
    <text evidence="2">The sequence shown here is derived from an EMBL/GenBank/DDBJ whole genome shotgun (WGS) entry which is preliminary data.</text>
</comment>
<dbReference type="PANTHER" id="PTHR43506">
    <property type="entry name" value="BIOTIN/LIPOATE A/B PROTEIN LIGASE FAMILY"/>
    <property type="match status" value="1"/>
</dbReference>